<name>A0A0F9NX58_9ZZZZ</name>
<comment type="caution">
    <text evidence="1">The sequence shown here is derived from an EMBL/GenBank/DDBJ whole genome shotgun (WGS) entry which is preliminary data.</text>
</comment>
<dbReference type="AlphaFoldDB" id="A0A0F9NX58"/>
<dbReference type="EMBL" id="LAZR01006264">
    <property type="protein sequence ID" value="KKM93445.1"/>
    <property type="molecule type" value="Genomic_DNA"/>
</dbReference>
<organism evidence="1">
    <name type="scientific">marine sediment metagenome</name>
    <dbReference type="NCBI Taxonomy" id="412755"/>
    <lineage>
        <taxon>unclassified sequences</taxon>
        <taxon>metagenomes</taxon>
        <taxon>ecological metagenomes</taxon>
    </lineage>
</organism>
<protein>
    <submittedName>
        <fullName evidence="1">Uncharacterized protein</fullName>
    </submittedName>
</protein>
<proteinExistence type="predicted"/>
<evidence type="ECO:0000313" key="1">
    <source>
        <dbReference type="EMBL" id="KKM93445.1"/>
    </source>
</evidence>
<reference evidence="1" key="1">
    <citation type="journal article" date="2015" name="Nature">
        <title>Complex archaea that bridge the gap between prokaryotes and eukaryotes.</title>
        <authorList>
            <person name="Spang A."/>
            <person name="Saw J.H."/>
            <person name="Jorgensen S.L."/>
            <person name="Zaremba-Niedzwiedzka K."/>
            <person name="Martijn J."/>
            <person name="Lind A.E."/>
            <person name="van Eijk R."/>
            <person name="Schleper C."/>
            <person name="Guy L."/>
            <person name="Ettema T.J."/>
        </authorList>
    </citation>
    <scope>NUCLEOTIDE SEQUENCE</scope>
</reference>
<accession>A0A0F9NX58</accession>
<sequence>MIRFRDCPRCGGDMVVQYGEDGCLQCGFENVDVSVVKQPDVIDGLWRGRAAMDIEVLGVGIQRRIERPPSVDSSERSRFYDANWAKMEKEYAVVCRARDKDPSWAGRVRASKLYTDFLNGWGMRPSRWCRLRKRKRREMAYA</sequence>
<gene>
    <name evidence="1" type="ORF">LCGC14_1208370</name>
</gene>